<evidence type="ECO:0000313" key="2">
    <source>
        <dbReference type="EMBL" id="SFP31165.1"/>
    </source>
</evidence>
<reference evidence="3" key="1">
    <citation type="submission" date="2016-10" db="EMBL/GenBank/DDBJ databases">
        <authorList>
            <person name="Varghese N."/>
            <person name="Submissions S."/>
        </authorList>
    </citation>
    <scope>NUCLEOTIDE SEQUENCE [LARGE SCALE GENOMIC DNA]</scope>
    <source>
        <strain evidence="3">CGMCC 1.7715</strain>
    </source>
</reference>
<sequence>MTFFPARMKATALIAALSCTLVSQTVHAQDQQQATQAQQVQSFVNMYRMVDYSLGANESCDLFTIGNYRALWLLHSMFRSKLRAVATDEQLEQMRPFDKAKQAWNGCIKRADNAEAWSIIDKSELLAEALIAAPLEVSIEPKDCRVAWGGPALSRNEWGYAATAAVSKYDKAPNKAEFEALQGELAAMIDEECVKRQSSELMQAGYEQLRHTEDNHLFLQKGKPGKKQVFTSVGSDIVSDPVSDDFGIWRSRRGGFSRYPTGTGVIAYRVLDTSDVDVALFMLSRPGTYSAGGKMYLSRAGRMTARMDGNFDAIELRISNGQSYPLTKLGGQGTGNFTASSKFALPADAQGKLAKLNDELTMTIAYRIDGKDWASFLEIGKDASTKEISLDDIRSSLEWSNAPIATRDDR</sequence>
<dbReference type="RefSeq" id="WP_218152647.1">
    <property type="nucleotide sequence ID" value="NZ_FOWZ01000004.1"/>
</dbReference>
<proteinExistence type="predicted"/>
<keyword evidence="3" id="KW-1185">Reference proteome</keyword>
<keyword evidence="1" id="KW-0732">Signal</keyword>
<evidence type="ECO:0000256" key="1">
    <source>
        <dbReference type="SAM" id="SignalP"/>
    </source>
</evidence>
<protein>
    <recommendedName>
        <fullName evidence="4">Lysozyme inhibitor LprI N-terminal domain-containing protein</fullName>
    </recommendedName>
</protein>
<dbReference type="AlphaFoldDB" id="A0A1I5PAU6"/>
<accession>A0A1I5PAU6</accession>
<name>A0A1I5PAU6_9SPHN</name>
<feature type="chain" id="PRO_5011459336" description="Lysozyme inhibitor LprI N-terminal domain-containing protein" evidence="1">
    <location>
        <begin position="29"/>
        <end position="410"/>
    </location>
</feature>
<evidence type="ECO:0000313" key="3">
    <source>
        <dbReference type="Proteomes" id="UP000199331"/>
    </source>
</evidence>
<dbReference type="STRING" id="604088.SAMN04488060_2274"/>
<dbReference type="Proteomes" id="UP000199331">
    <property type="component" value="Unassembled WGS sequence"/>
</dbReference>
<dbReference type="EMBL" id="FOWZ01000004">
    <property type="protein sequence ID" value="SFP31165.1"/>
    <property type="molecule type" value="Genomic_DNA"/>
</dbReference>
<evidence type="ECO:0008006" key="4">
    <source>
        <dbReference type="Google" id="ProtNLM"/>
    </source>
</evidence>
<organism evidence="2 3">
    <name type="scientific">Qipengyuania nanhaisediminis</name>
    <dbReference type="NCBI Taxonomy" id="604088"/>
    <lineage>
        <taxon>Bacteria</taxon>
        <taxon>Pseudomonadati</taxon>
        <taxon>Pseudomonadota</taxon>
        <taxon>Alphaproteobacteria</taxon>
        <taxon>Sphingomonadales</taxon>
        <taxon>Erythrobacteraceae</taxon>
        <taxon>Qipengyuania</taxon>
    </lineage>
</organism>
<gene>
    <name evidence="2" type="ORF">SAMN04488060_2274</name>
</gene>
<feature type="signal peptide" evidence="1">
    <location>
        <begin position="1"/>
        <end position="28"/>
    </location>
</feature>